<evidence type="ECO:0000313" key="2">
    <source>
        <dbReference type="EMBL" id="CAG8503606.1"/>
    </source>
</evidence>
<feature type="compositionally biased region" description="Basic and acidic residues" evidence="1">
    <location>
        <begin position="65"/>
        <end position="88"/>
    </location>
</feature>
<dbReference type="EMBL" id="CAJVQA010001131">
    <property type="protein sequence ID" value="CAG8503606.1"/>
    <property type="molecule type" value="Genomic_DNA"/>
</dbReference>
<comment type="caution">
    <text evidence="2">The sequence shown here is derived from an EMBL/GenBank/DDBJ whole genome shotgun (WGS) entry which is preliminary data.</text>
</comment>
<evidence type="ECO:0000313" key="3">
    <source>
        <dbReference type="Proteomes" id="UP000789759"/>
    </source>
</evidence>
<proteinExistence type="predicted"/>
<sequence length="88" mass="10310">MNIDELPTKVQDESTVIEQLEKFIQTNTLDEKEKKKALEFFRKEKLLFTKDIQELKTHNVNGTSTEDKQNKDSCSITKDKLALENKHK</sequence>
<dbReference type="Proteomes" id="UP000789759">
    <property type="component" value="Unassembled WGS sequence"/>
</dbReference>
<feature type="region of interest" description="Disordered" evidence="1">
    <location>
        <begin position="57"/>
        <end position="88"/>
    </location>
</feature>
<reference evidence="2" key="1">
    <citation type="submission" date="2021-06" db="EMBL/GenBank/DDBJ databases">
        <authorList>
            <person name="Kallberg Y."/>
            <person name="Tangrot J."/>
            <person name="Rosling A."/>
        </authorList>
    </citation>
    <scope>NUCLEOTIDE SEQUENCE</scope>
    <source>
        <strain evidence="2">FL966</strain>
    </source>
</reference>
<dbReference type="AlphaFoldDB" id="A0A9N9F1W0"/>
<accession>A0A9N9F1W0</accession>
<keyword evidence="3" id="KW-1185">Reference proteome</keyword>
<evidence type="ECO:0000256" key="1">
    <source>
        <dbReference type="SAM" id="MobiDB-lite"/>
    </source>
</evidence>
<name>A0A9N9F1W0_9GLOM</name>
<gene>
    <name evidence="2" type="ORF">CPELLU_LOCUS2572</name>
</gene>
<dbReference type="OrthoDB" id="2476327at2759"/>
<protein>
    <submittedName>
        <fullName evidence="2">10531_t:CDS:1</fullName>
    </submittedName>
</protein>
<organism evidence="2 3">
    <name type="scientific">Cetraspora pellucida</name>
    <dbReference type="NCBI Taxonomy" id="1433469"/>
    <lineage>
        <taxon>Eukaryota</taxon>
        <taxon>Fungi</taxon>
        <taxon>Fungi incertae sedis</taxon>
        <taxon>Mucoromycota</taxon>
        <taxon>Glomeromycotina</taxon>
        <taxon>Glomeromycetes</taxon>
        <taxon>Diversisporales</taxon>
        <taxon>Gigasporaceae</taxon>
        <taxon>Cetraspora</taxon>
    </lineage>
</organism>